<comment type="caution">
    <text evidence="1">The sequence shown here is derived from an EMBL/GenBank/DDBJ whole genome shotgun (WGS) entry which is preliminary data.</text>
</comment>
<dbReference type="EMBL" id="BAAAVS010000025">
    <property type="protein sequence ID" value="GAA3040410.1"/>
    <property type="molecule type" value="Genomic_DNA"/>
</dbReference>
<dbReference type="Proteomes" id="UP001501035">
    <property type="component" value="Unassembled WGS sequence"/>
</dbReference>
<evidence type="ECO:0000313" key="1">
    <source>
        <dbReference type="EMBL" id="GAA3040410.1"/>
    </source>
</evidence>
<gene>
    <name evidence="1" type="ORF">GCM10010528_21090</name>
</gene>
<evidence type="ECO:0000313" key="2">
    <source>
        <dbReference type="Proteomes" id="UP001501035"/>
    </source>
</evidence>
<organism evidence="1 2">
    <name type="scientific">Gordonia defluvii</name>
    <dbReference type="NCBI Taxonomy" id="283718"/>
    <lineage>
        <taxon>Bacteria</taxon>
        <taxon>Bacillati</taxon>
        <taxon>Actinomycetota</taxon>
        <taxon>Actinomycetes</taxon>
        <taxon>Mycobacteriales</taxon>
        <taxon>Gordoniaceae</taxon>
        <taxon>Gordonia</taxon>
    </lineage>
</organism>
<reference evidence="2" key="1">
    <citation type="journal article" date="2019" name="Int. J. Syst. Evol. Microbiol.">
        <title>The Global Catalogue of Microorganisms (GCM) 10K type strain sequencing project: providing services to taxonomists for standard genome sequencing and annotation.</title>
        <authorList>
            <consortium name="The Broad Institute Genomics Platform"/>
            <consortium name="The Broad Institute Genome Sequencing Center for Infectious Disease"/>
            <person name="Wu L."/>
            <person name="Ma J."/>
        </authorList>
    </citation>
    <scope>NUCLEOTIDE SEQUENCE [LARGE SCALE GENOMIC DNA]</scope>
    <source>
        <strain evidence="2">JCM 14234</strain>
    </source>
</reference>
<accession>A0ABP6LEM7</accession>
<name>A0ABP6LEM7_9ACTN</name>
<keyword evidence="2" id="KW-1185">Reference proteome</keyword>
<proteinExistence type="predicted"/>
<sequence>MEVRRVSVRGAGPGYMDGTLPLRLRLRPRAGWAKMKVRRVTVRFDFLMTHSVFLMTHSG</sequence>
<protein>
    <submittedName>
        <fullName evidence="1">Uncharacterized protein</fullName>
    </submittedName>
</protein>